<feature type="domain" description="Large polyvalent protein-associated" evidence="2">
    <location>
        <begin position="693"/>
        <end position="774"/>
    </location>
</feature>
<sequence length="853" mass="95349">MSHCLTWRLLPMFILDAAITPLERVRINGALAAKTKQLNSDLKPLERVRVSRDAVELMERLGMNAPAADVEDDGLSDDPSAPNYRYRDTGYIAASRKELAQDQIRAARDSGARLLATDLDWSAIEQNPRLATELIVKSNLFGQVDWEALKTDGMDPAAGFLIDRIYASIAPQPSADTPRARKDYATALQTIRDRLETCRTPGEVTDVLEEIKDELSGVQLNAEESDDYRALQDQIGALSAKLRALKADRAVLENALSTVRGDLWEYQRQQDSRIRRKWKPDPELQANIDKLTPAVEAATNALIDWDKANPEYKDVYETKADENGRSIRLSGGINGQIQDLYRQQRAITEAAKTRNILESELTRGWLTFGERFFGLLHWRSYKGSDAFASHVTRAKNGKITDWSWSEKERTVVKRAKRQEINFQLKVAERYERIGGRQVSVDSTFALKDLLNFRDVQTGNWVQKDPNSAKFHTEQTAAAMLDLSDILGIDAKAVGLGGRLAMAFGARGQGNAGFGGAARAHYESVHRVINLTKMGGGGALGHEYFHAIDDMLAELMTGQAGPARNYASANPSALPPGVVQDAMIRLSGVFRSGDKRLTETFKVTEKDRARARHNVDGYSPNGLARTIKNAGNAEAAIKGIRDYFMDRNDKRSIANCKAWVTLAAAYYAPDGEDYVQVKTGRPVSSFYYEAVRLDGGSEGKYWSEPHELAARAFQSYLEDKLAKDGRKNDYLSIYADNKYHYDALLGIQWNPYPEGEERTRINEAFDAFFDAIRSEQVFEKASANPALLDSIFGAMEPNQELANVLRNLRESSPGADRTRMAQRVMELIPICFFDSPEEEDEIVARVSEILEDME</sequence>
<dbReference type="InterPro" id="IPR041047">
    <property type="entry name" value="LPD1"/>
</dbReference>
<reference evidence="3 4" key="1">
    <citation type="submission" date="2016-10" db="EMBL/GenBank/DDBJ databases">
        <authorList>
            <person name="Varghese N."/>
            <person name="Submissions S."/>
        </authorList>
    </citation>
    <scope>NUCLEOTIDE SEQUENCE [LARGE SCALE GENOMIC DNA]</scope>
    <source>
        <strain evidence="3 4">LMG 21974</strain>
    </source>
</reference>
<organism evidence="3 4">
    <name type="scientific">Pseudomonas lutea</name>
    <dbReference type="NCBI Taxonomy" id="243924"/>
    <lineage>
        <taxon>Bacteria</taxon>
        <taxon>Pseudomonadati</taxon>
        <taxon>Pseudomonadota</taxon>
        <taxon>Gammaproteobacteria</taxon>
        <taxon>Pseudomonadales</taxon>
        <taxon>Pseudomonadaceae</taxon>
        <taxon>Pseudomonas</taxon>
    </lineage>
</organism>
<dbReference type="EMBL" id="FOEV01000018">
    <property type="protein sequence ID" value="SER35490.1"/>
    <property type="molecule type" value="Genomic_DNA"/>
</dbReference>
<accession>A0A9X8QLN9</accession>
<dbReference type="Proteomes" id="UP000183210">
    <property type="component" value="Unassembled WGS sequence"/>
</dbReference>
<keyword evidence="1" id="KW-0175">Coiled coil</keyword>
<gene>
    <name evidence="3" type="ORF">SAMN05216409_11813</name>
</gene>
<comment type="caution">
    <text evidence="3">The sequence shown here is derived from an EMBL/GenBank/DDBJ whole genome shotgun (WGS) entry which is preliminary data.</text>
</comment>
<protein>
    <recommendedName>
        <fullName evidence="2">Large polyvalent protein-associated domain-containing protein</fullName>
    </recommendedName>
</protein>
<dbReference type="Pfam" id="PF18796">
    <property type="entry name" value="LPD1"/>
    <property type="match status" value="1"/>
</dbReference>
<evidence type="ECO:0000259" key="2">
    <source>
        <dbReference type="Pfam" id="PF18796"/>
    </source>
</evidence>
<evidence type="ECO:0000313" key="3">
    <source>
        <dbReference type="EMBL" id="SER35490.1"/>
    </source>
</evidence>
<feature type="coiled-coil region" evidence="1">
    <location>
        <begin position="228"/>
        <end position="255"/>
    </location>
</feature>
<evidence type="ECO:0000256" key="1">
    <source>
        <dbReference type="SAM" id="Coils"/>
    </source>
</evidence>
<evidence type="ECO:0000313" key="4">
    <source>
        <dbReference type="Proteomes" id="UP000183210"/>
    </source>
</evidence>
<proteinExistence type="predicted"/>
<name>A0A9X8QLN9_9PSED</name>
<dbReference type="AlphaFoldDB" id="A0A9X8QLN9"/>